<dbReference type="Pfam" id="PF01743">
    <property type="entry name" value="PolyA_pol"/>
    <property type="match status" value="1"/>
</dbReference>
<evidence type="ECO:0000256" key="2">
    <source>
        <dbReference type="ARBA" id="ARBA00022679"/>
    </source>
</evidence>
<dbReference type="InterPro" id="IPR043519">
    <property type="entry name" value="NT_sf"/>
</dbReference>
<accession>A0A9D0Z7I1</accession>
<sequence length="384" mass="42080">MTARAPSEILDTLEQAGYEAYYVGGCVRDRLLGRPVHDWDITTSAMPEVVLALFGHCVPTGIAHGTVTVLLEDTGAEVTTFRTDGSYHDGRHPDRVTFVRSLREDQARRDFTVNAMAMDRWGRIYDAFGGQADLDRRLLRAVGDPETRFREDALRMLRALRFSAQLDFTVESETLAAIGRCAGLARALSAERVRDELEKTLLSPRPETVAEMAGLGLLTAFGLTESRDLSALAVLPAKAAVRWAGLCRAYPSLDLEALRLPKRPAQDAMAAARIPYPGDRLGWKRLLSAEGETRGRIAAALAHQTETVEEILASGECLWLKDLAVTGADFPALRGPALGRRLHALLAYVLEHPEANIRETLLHIPLDSQGSPAVEFSANFANRS</sequence>
<evidence type="ECO:0000313" key="12">
    <source>
        <dbReference type="Proteomes" id="UP000886874"/>
    </source>
</evidence>
<evidence type="ECO:0000256" key="5">
    <source>
        <dbReference type="ARBA" id="ARBA00022723"/>
    </source>
</evidence>
<evidence type="ECO:0000259" key="10">
    <source>
        <dbReference type="Pfam" id="PF12627"/>
    </source>
</evidence>
<organism evidence="11 12">
    <name type="scientific">Candidatus Avoscillospira stercorigallinarum</name>
    <dbReference type="NCBI Taxonomy" id="2840708"/>
    <lineage>
        <taxon>Bacteria</taxon>
        <taxon>Bacillati</taxon>
        <taxon>Bacillota</taxon>
        <taxon>Clostridia</taxon>
        <taxon>Eubacteriales</taxon>
        <taxon>Oscillospiraceae</taxon>
        <taxon>Oscillospiraceae incertae sedis</taxon>
        <taxon>Candidatus Avoscillospira</taxon>
    </lineage>
</organism>
<protein>
    <submittedName>
        <fullName evidence="11">CCA tRNA nucleotidyltransferase</fullName>
        <ecNumber evidence="11">2.7.7.72</ecNumber>
    </submittedName>
</protein>
<evidence type="ECO:0000259" key="9">
    <source>
        <dbReference type="Pfam" id="PF01743"/>
    </source>
</evidence>
<comment type="caution">
    <text evidence="11">The sequence shown here is derived from an EMBL/GenBank/DDBJ whole genome shotgun (WGS) entry which is preliminary data.</text>
</comment>
<evidence type="ECO:0000256" key="1">
    <source>
        <dbReference type="ARBA" id="ARBA00001946"/>
    </source>
</evidence>
<dbReference type="GO" id="GO:0004810">
    <property type="term" value="F:CCA tRNA nucleotidyltransferase activity"/>
    <property type="evidence" value="ECO:0007669"/>
    <property type="project" value="UniProtKB-EC"/>
</dbReference>
<dbReference type="EC" id="2.7.7.72" evidence="11"/>
<dbReference type="PANTHER" id="PTHR46173">
    <property type="entry name" value="CCA TRNA NUCLEOTIDYLTRANSFERASE 1, MITOCHONDRIAL"/>
    <property type="match status" value="1"/>
</dbReference>
<dbReference type="CDD" id="cd05398">
    <property type="entry name" value="NT_ClassII-CCAase"/>
    <property type="match status" value="1"/>
</dbReference>
<reference evidence="11" key="1">
    <citation type="submission" date="2020-10" db="EMBL/GenBank/DDBJ databases">
        <authorList>
            <person name="Gilroy R."/>
        </authorList>
    </citation>
    <scope>NUCLEOTIDE SEQUENCE</scope>
    <source>
        <strain evidence="11">ChiSjej2B20-13462</strain>
    </source>
</reference>
<keyword evidence="4 11" id="KW-0548">Nucleotidyltransferase</keyword>
<dbReference type="Gene3D" id="3.30.460.10">
    <property type="entry name" value="Beta Polymerase, domain 2"/>
    <property type="match status" value="1"/>
</dbReference>
<gene>
    <name evidence="11" type="ORF">IAA67_08900</name>
</gene>
<dbReference type="NCBIfam" id="NF009814">
    <property type="entry name" value="PRK13299.1"/>
    <property type="match status" value="1"/>
</dbReference>
<evidence type="ECO:0000256" key="4">
    <source>
        <dbReference type="ARBA" id="ARBA00022695"/>
    </source>
</evidence>
<evidence type="ECO:0000256" key="3">
    <source>
        <dbReference type="ARBA" id="ARBA00022694"/>
    </source>
</evidence>
<name>A0A9D0Z7I1_9FIRM</name>
<evidence type="ECO:0000256" key="7">
    <source>
        <dbReference type="ARBA" id="ARBA00022842"/>
    </source>
</evidence>
<dbReference type="SUPFAM" id="SSF81891">
    <property type="entry name" value="Poly A polymerase C-terminal region-like"/>
    <property type="match status" value="1"/>
</dbReference>
<dbReference type="Gene3D" id="1.10.3090.10">
    <property type="entry name" value="cca-adding enzyme, domain 2"/>
    <property type="match status" value="1"/>
</dbReference>
<keyword evidence="5" id="KW-0479">Metal-binding</keyword>
<feature type="domain" description="Poly A polymerase head" evidence="9">
    <location>
        <begin position="20"/>
        <end position="140"/>
    </location>
</feature>
<keyword evidence="2 8" id="KW-0808">Transferase</keyword>
<dbReference type="PANTHER" id="PTHR46173:SF1">
    <property type="entry name" value="CCA TRNA NUCLEOTIDYLTRANSFERASE 1, MITOCHONDRIAL"/>
    <property type="match status" value="1"/>
</dbReference>
<keyword evidence="6" id="KW-0547">Nucleotide-binding</keyword>
<dbReference type="InterPro" id="IPR050264">
    <property type="entry name" value="Bact_CCA-adding_enz_type3_sf"/>
</dbReference>
<feature type="domain" description="tRNA nucleotidyltransferase/poly(A) polymerase RNA and SrmB- binding" evidence="10">
    <location>
        <begin position="167"/>
        <end position="219"/>
    </location>
</feature>
<dbReference type="Proteomes" id="UP000886874">
    <property type="component" value="Unassembled WGS sequence"/>
</dbReference>
<evidence type="ECO:0000256" key="6">
    <source>
        <dbReference type="ARBA" id="ARBA00022741"/>
    </source>
</evidence>
<dbReference type="SUPFAM" id="SSF81301">
    <property type="entry name" value="Nucleotidyltransferase"/>
    <property type="match status" value="1"/>
</dbReference>
<dbReference type="GO" id="GO:0046872">
    <property type="term" value="F:metal ion binding"/>
    <property type="evidence" value="ECO:0007669"/>
    <property type="project" value="UniProtKB-KW"/>
</dbReference>
<dbReference type="GO" id="GO:0000049">
    <property type="term" value="F:tRNA binding"/>
    <property type="evidence" value="ECO:0007669"/>
    <property type="project" value="TreeGrafter"/>
</dbReference>
<keyword evidence="8" id="KW-0694">RNA-binding</keyword>
<dbReference type="InterPro" id="IPR032828">
    <property type="entry name" value="PolyA_RNA-bd"/>
</dbReference>
<evidence type="ECO:0000256" key="8">
    <source>
        <dbReference type="RuleBase" id="RU003953"/>
    </source>
</evidence>
<comment type="similarity">
    <text evidence="8">Belongs to the tRNA nucleotidyltransferase/poly(A) polymerase family.</text>
</comment>
<dbReference type="Pfam" id="PF12627">
    <property type="entry name" value="PolyA_pol_RNAbd"/>
    <property type="match status" value="1"/>
</dbReference>
<dbReference type="InterPro" id="IPR002646">
    <property type="entry name" value="PolA_pol_head_dom"/>
</dbReference>
<dbReference type="GO" id="GO:0000166">
    <property type="term" value="F:nucleotide binding"/>
    <property type="evidence" value="ECO:0007669"/>
    <property type="project" value="UniProtKB-KW"/>
</dbReference>
<dbReference type="AlphaFoldDB" id="A0A9D0Z7I1"/>
<comment type="cofactor">
    <cofactor evidence="1">
        <name>Mg(2+)</name>
        <dbReference type="ChEBI" id="CHEBI:18420"/>
    </cofactor>
</comment>
<keyword evidence="3" id="KW-0819">tRNA processing</keyword>
<keyword evidence="7" id="KW-0460">Magnesium</keyword>
<dbReference type="GO" id="GO:0008033">
    <property type="term" value="P:tRNA processing"/>
    <property type="evidence" value="ECO:0007669"/>
    <property type="project" value="UniProtKB-KW"/>
</dbReference>
<evidence type="ECO:0000313" key="11">
    <source>
        <dbReference type="EMBL" id="HIQ70433.1"/>
    </source>
</evidence>
<reference evidence="11" key="2">
    <citation type="journal article" date="2021" name="PeerJ">
        <title>Extensive microbial diversity within the chicken gut microbiome revealed by metagenomics and culture.</title>
        <authorList>
            <person name="Gilroy R."/>
            <person name="Ravi A."/>
            <person name="Getino M."/>
            <person name="Pursley I."/>
            <person name="Horton D.L."/>
            <person name="Alikhan N.F."/>
            <person name="Baker D."/>
            <person name="Gharbi K."/>
            <person name="Hall N."/>
            <person name="Watson M."/>
            <person name="Adriaenssens E.M."/>
            <person name="Foster-Nyarko E."/>
            <person name="Jarju S."/>
            <person name="Secka A."/>
            <person name="Antonio M."/>
            <person name="Oren A."/>
            <person name="Chaudhuri R.R."/>
            <person name="La Ragione R."/>
            <person name="Hildebrand F."/>
            <person name="Pallen M.J."/>
        </authorList>
    </citation>
    <scope>NUCLEOTIDE SEQUENCE</scope>
    <source>
        <strain evidence="11">ChiSjej2B20-13462</strain>
    </source>
</reference>
<proteinExistence type="inferred from homology"/>
<dbReference type="EMBL" id="DVFN01000127">
    <property type="protein sequence ID" value="HIQ70433.1"/>
    <property type="molecule type" value="Genomic_DNA"/>
</dbReference>